<dbReference type="EMBL" id="HADX01006891">
    <property type="protein sequence ID" value="SBP29123.1"/>
    <property type="molecule type" value="Transcribed_RNA"/>
</dbReference>
<reference evidence="2" key="1">
    <citation type="submission" date="2016-05" db="EMBL/GenBank/DDBJ databases">
        <authorList>
            <person name="Lavstsen T."/>
            <person name="Jespersen J.S."/>
        </authorList>
    </citation>
    <scope>NUCLEOTIDE SEQUENCE</scope>
    <source>
        <tissue evidence="2">Brain</tissue>
    </source>
</reference>
<evidence type="ECO:0000256" key="1">
    <source>
        <dbReference type="SAM" id="MobiDB-lite"/>
    </source>
</evidence>
<evidence type="ECO:0000313" key="2">
    <source>
        <dbReference type="EMBL" id="SBP29123.1"/>
    </source>
</evidence>
<protein>
    <submittedName>
        <fullName evidence="2">Uncharacterized protein</fullName>
    </submittedName>
</protein>
<reference evidence="2" key="2">
    <citation type="submission" date="2016-06" db="EMBL/GenBank/DDBJ databases">
        <title>The genome of a short-lived fish provides insights into sex chromosome evolution and the genetic control of aging.</title>
        <authorList>
            <person name="Reichwald K."/>
            <person name="Felder M."/>
            <person name="Petzold A."/>
            <person name="Koch P."/>
            <person name="Groth M."/>
            <person name="Platzer M."/>
        </authorList>
    </citation>
    <scope>NUCLEOTIDE SEQUENCE</scope>
    <source>
        <tissue evidence="2">Brain</tissue>
    </source>
</reference>
<dbReference type="AlphaFoldDB" id="A0A1A7YFX5"/>
<proteinExistence type="predicted"/>
<gene>
    <name evidence="2" type="primary">Nfu_g_1_010746</name>
</gene>
<feature type="non-terminal residue" evidence="2">
    <location>
        <position position="1"/>
    </location>
</feature>
<feature type="non-terminal residue" evidence="2">
    <location>
        <position position="99"/>
    </location>
</feature>
<organism evidence="2">
    <name type="scientific">Iconisemion striatum</name>
    <dbReference type="NCBI Taxonomy" id="60296"/>
    <lineage>
        <taxon>Eukaryota</taxon>
        <taxon>Metazoa</taxon>
        <taxon>Chordata</taxon>
        <taxon>Craniata</taxon>
        <taxon>Vertebrata</taxon>
        <taxon>Euteleostomi</taxon>
        <taxon>Actinopterygii</taxon>
        <taxon>Neopterygii</taxon>
        <taxon>Teleostei</taxon>
        <taxon>Neoteleostei</taxon>
        <taxon>Acanthomorphata</taxon>
        <taxon>Ovalentaria</taxon>
        <taxon>Atherinomorphae</taxon>
        <taxon>Cyprinodontiformes</taxon>
        <taxon>Nothobranchiidae</taxon>
        <taxon>Iconisemion</taxon>
    </lineage>
</organism>
<sequence length="99" mass="11035">AYTRCQGNQTDCSSALGQPNQNQTNSKQNIIQLLKRKLNDGTSSPFLYGFSDSAFYETIFFNISDRNLSLLCPDYIYHLCHSFCRSLVPPSTASASISL</sequence>
<accession>A0A1A7YFX5</accession>
<feature type="region of interest" description="Disordered" evidence="1">
    <location>
        <begin position="1"/>
        <end position="24"/>
    </location>
</feature>
<name>A0A1A7YFX5_9TELE</name>